<keyword evidence="2" id="KW-0812">Transmembrane</keyword>
<dbReference type="PANTHER" id="PTHR46273">
    <property type="entry name" value="MYOSUPPRESSIN RECEPTOR 1, ISOFORM B-RELATED"/>
    <property type="match status" value="1"/>
</dbReference>
<protein>
    <recommendedName>
        <fullName evidence="5">G-protein coupled receptors family 1 profile domain-containing protein</fullName>
    </recommendedName>
</protein>
<dbReference type="SUPFAM" id="SSF81321">
    <property type="entry name" value="Family A G protein-coupled receptor-like"/>
    <property type="match status" value="1"/>
</dbReference>
<keyword evidence="4" id="KW-1185">Reference proteome</keyword>
<evidence type="ECO:0000313" key="3">
    <source>
        <dbReference type="EMBL" id="KIH47457.1"/>
    </source>
</evidence>
<dbReference type="Gene3D" id="1.20.1070.10">
    <property type="entry name" value="Rhodopsin 7-helix transmembrane proteins"/>
    <property type="match status" value="1"/>
</dbReference>
<dbReference type="GO" id="GO:0008528">
    <property type="term" value="F:G protein-coupled peptide receptor activity"/>
    <property type="evidence" value="ECO:0007669"/>
    <property type="project" value="TreeGrafter"/>
</dbReference>
<evidence type="ECO:0000256" key="2">
    <source>
        <dbReference type="SAM" id="Phobius"/>
    </source>
</evidence>
<keyword evidence="2" id="KW-0472">Membrane</keyword>
<evidence type="ECO:0000313" key="4">
    <source>
        <dbReference type="Proteomes" id="UP000054047"/>
    </source>
</evidence>
<feature type="transmembrane region" description="Helical" evidence="2">
    <location>
        <begin position="12"/>
        <end position="37"/>
    </location>
</feature>
<dbReference type="EMBL" id="KN767685">
    <property type="protein sequence ID" value="KIH47457.1"/>
    <property type="molecule type" value="Genomic_DNA"/>
</dbReference>
<evidence type="ECO:0008006" key="5">
    <source>
        <dbReference type="Google" id="ProtNLM"/>
    </source>
</evidence>
<proteinExistence type="predicted"/>
<accession>A0A0C2CC95</accession>
<dbReference type="OrthoDB" id="5864054at2759"/>
<dbReference type="PANTHER" id="PTHR46273:SF4">
    <property type="entry name" value="AT19640P"/>
    <property type="match status" value="1"/>
</dbReference>
<feature type="compositionally biased region" description="Basic and acidic residues" evidence="1">
    <location>
        <begin position="96"/>
        <end position="107"/>
    </location>
</feature>
<organism evidence="3 4">
    <name type="scientific">Ancylostoma duodenale</name>
    <dbReference type="NCBI Taxonomy" id="51022"/>
    <lineage>
        <taxon>Eukaryota</taxon>
        <taxon>Metazoa</taxon>
        <taxon>Ecdysozoa</taxon>
        <taxon>Nematoda</taxon>
        <taxon>Chromadorea</taxon>
        <taxon>Rhabditida</taxon>
        <taxon>Rhabditina</taxon>
        <taxon>Rhabditomorpha</taxon>
        <taxon>Strongyloidea</taxon>
        <taxon>Ancylostomatidae</taxon>
        <taxon>Ancylostomatinae</taxon>
        <taxon>Ancylostoma</taxon>
    </lineage>
</organism>
<sequence>MKKRLSCVNPRLMFITIPLGNFFDLLSLINSAVNFVLCALMSHVFRREFLQTFSMCCPQSSENHSGAPITKPNKKSLFASLTPLRKAKGFLPVPTNEREDRRTDDRAQQISRQG</sequence>
<name>A0A0C2CC95_9BILA</name>
<dbReference type="GO" id="GO:0005886">
    <property type="term" value="C:plasma membrane"/>
    <property type="evidence" value="ECO:0007669"/>
    <property type="project" value="TreeGrafter"/>
</dbReference>
<dbReference type="InterPro" id="IPR053219">
    <property type="entry name" value="GPCR_Dmsr-1"/>
</dbReference>
<dbReference type="Proteomes" id="UP000054047">
    <property type="component" value="Unassembled WGS sequence"/>
</dbReference>
<keyword evidence="2" id="KW-1133">Transmembrane helix</keyword>
<dbReference type="AlphaFoldDB" id="A0A0C2CC95"/>
<gene>
    <name evidence="3" type="ORF">ANCDUO_22484</name>
</gene>
<evidence type="ECO:0000256" key="1">
    <source>
        <dbReference type="SAM" id="MobiDB-lite"/>
    </source>
</evidence>
<feature type="region of interest" description="Disordered" evidence="1">
    <location>
        <begin position="88"/>
        <end position="114"/>
    </location>
</feature>
<reference evidence="3 4" key="1">
    <citation type="submission" date="2013-12" db="EMBL/GenBank/DDBJ databases">
        <title>Draft genome of the parsitic nematode Ancylostoma duodenale.</title>
        <authorList>
            <person name="Mitreva M."/>
        </authorList>
    </citation>
    <scope>NUCLEOTIDE SEQUENCE [LARGE SCALE GENOMIC DNA]</scope>
    <source>
        <strain evidence="3 4">Zhejiang</strain>
    </source>
</reference>